<name>A0AA48LYD3_9ZZZZ</name>
<sequence length="282" mass="30547">MRIAVACLCLCLCFAADRLALAGAWTYPEGKGQLIFTTLLAGARNAYGPDGRLVSTPPYRKLETRAWIEHGLTDWLTLIAEGSAMNFRAAPTPYDPLDLLIAEAKAGAPFYVPPPAAIKYQGLGLGAAGARVRLLDTGDYVFSAQTSLRTASQEARRFLDMRERMQVDARMLLGRKFDLFGFGGFLDAQLGYRSGGQNGNEMRLDLTAGLRPFDSVLLMGQSFSAIAPRGARTNSITEQKFQLSVVYEATPSISVQIGAVKALGGVNAPAEQGVISAIWWRY</sequence>
<proteinExistence type="predicted"/>
<dbReference type="AlphaFoldDB" id="A0AA48LYD3"/>
<accession>A0AA48LYD3</accession>
<organism evidence="1">
    <name type="scientific">freshwater sediment metagenome</name>
    <dbReference type="NCBI Taxonomy" id="556182"/>
    <lineage>
        <taxon>unclassified sequences</taxon>
        <taxon>metagenomes</taxon>
        <taxon>ecological metagenomes</taxon>
    </lineage>
</organism>
<dbReference type="EMBL" id="OY288114">
    <property type="protein sequence ID" value="CAJ0860873.1"/>
    <property type="molecule type" value="Genomic_DNA"/>
</dbReference>
<evidence type="ECO:0000313" key="1">
    <source>
        <dbReference type="EMBL" id="CAJ0860873.1"/>
    </source>
</evidence>
<protein>
    <submittedName>
        <fullName evidence="1">Uncharacterized protein</fullName>
    </submittedName>
</protein>
<reference evidence="1" key="1">
    <citation type="submission" date="2023-07" db="EMBL/GenBank/DDBJ databases">
        <authorList>
            <person name="Pelsma A.J. K."/>
        </authorList>
    </citation>
    <scope>NUCLEOTIDE SEQUENCE</scope>
</reference>
<gene>
    <name evidence="1" type="ORF">AMST5_01343</name>
</gene>